<name>A0A250F8L1_9FLAO</name>
<dbReference type="KEGG" id="clk:CGC53_03395"/>
<proteinExistence type="predicted"/>
<evidence type="ECO:0000256" key="1">
    <source>
        <dbReference type="SAM" id="SignalP"/>
    </source>
</evidence>
<feature type="chain" id="PRO_5012354633" description="Lipoprotein" evidence="1">
    <location>
        <begin position="23"/>
        <end position="314"/>
    </location>
</feature>
<gene>
    <name evidence="2" type="ORF">CGC53_03395</name>
</gene>
<organism evidence="2 3">
    <name type="scientific">Capnocytophaga leadbetteri</name>
    <dbReference type="NCBI Taxonomy" id="327575"/>
    <lineage>
        <taxon>Bacteria</taxon>
        <taxon>Pseudomonadati</taxon>
        <taxon>Bacteroidota</taxon>
        <taxon>Flavobacteriia</taxon>
        <taxon>Flavobacteriales</taxon>
        <taxon>Flavobacteriaceae</taxon>
        <taxon>Capnocytophaga</taxon>
    </lineage>
</organism>
<accession>A0A250F8L1</accession>
<dbReference type="EMBL" id="CP022384">
    <property type="protein sequence ID" value="ATA81460.1"/>
    <property type="molecule type" value="Genomic_DNA"/>
</dbReference>
<protein>
    <recommendedName>
        <fullName evidence="4">Lipoprotein</fullName>
    </recommendedName>
</protein>
<evidence type="ECO:0000313" key="3">
    <source>
        <dbReference type="Proteomes" id="UP000217276"/>
    </source>
</evidence>
<evidence type="ECO:0008006" key="4">
    <source>
        <dbReference type="Google" id="ProtNLM"/>
    </source>
</evidence>
<sequence>MKNSLKLLCLFLLLLCVGCASPKKIIAPEDYCVPPAYTITSDKEAPIEIDAEEFALNKTLFKGKLSDRNILIAYASHIDKPLLALIALDDDPSSEAQQKRNTLQLEIHSKITAIFSQMNAVTAELDCEEERIDQIATTISNLNDKKISRLTVASILIGAAVSVAGAYIADDGWDKGIAAGGGVLGAGLSFLTLNPKGKKVMLKHPRNLLRCFMTEKNNGEFPPFVWYMINEHRFTNSGEGSILLHMQQRWVKNLFDNDKEKALKAVLFSDGGIYYAGDLHTRAEMFDQMQSVIHSLHQNIDFFIQEVNMLMLKK</sequence>
<dbReference type="Proteomes" id="UP000217276">
    <property type="component" value="Chromosome"/>
</dbReference>
<evidence type="ECO:0000313" key="2">
    <source>
        <dbReference type="EMBL" id="ATA81460.1"/>
    </source>
</evidence>
<dbReference type="RefSeq" id="WP_095913325.1">
    <property type="nucleotide sequence ID" value="NZ_CAUUPF010000014.1"/>
</dbReference>
<reference evidence="3" key="1">
    <citation type="submission" date="2017-06" db="EMBL/GenBank/DDBJ databases">
        <title>Capnocytophaga spp. assemblies.</title>
        <authorList>
            <person name="Gulvik C.A."/>
        </authorList>
    </citation>
    <scope>NUCLEOTIDE SEQUENCE [LARGE SCALE GENOMIC DNA]</scope>
    <source>
        <strain evidence="3">H6253</strain>
    </source>
</reference>
<keyword evidence="3" id="KW-1185">Reference proteome</keyword>
<keyword evidence="1" id="KW-0732">Signal</keyword>
<feature type="signal peptide" evidence="1">
    <location>
        <begin position="1"/>
        <end position="22"/>
    </location>
</feature>
<dbReference type="AlphaFoldDB" id="A0A250F8L1"/>